<dbReference type="SUPFAM" id="SSF52540">
    <property type="entry name" value="P-loop containing nucleoside triphosphate hydrolases"/>
    <property type="match status" value="1"/>
</dbReference>
<evidence type="ECO:0000256" key="1">
    <source>
        <dbReference type="ARBA" id="ARBA00008894"/>
    </source>
</evidence>
<dbReference type="InterPro" id="IPR050905">
    <property type="entry name" value="Plant_NBS-LRR"/>
</dbReference>
<dbReference type="InterPro" id="IPR002182">
    <property type="entry name" value="NB-ARC"/>
</dbReference>
<dbReference type="Gene3D" id="3.80.10.10">
    <property type="entry name" value="Ribonuclease Inhibitor"/>
    <property type="match status" value="7"/>
</dbReference>
<comment type="caution">
    <text evidence="7">The sequence shown here is derived from an EMBL/GenBank/DDBJ whole genome shotgun (WGS) entry which is preliminary data.</text>
</comment>
<organism evidence="7 8">
    <name type="scientific">Hibiscus trionum</name>
    <name type="common">Flower of an hour</name>
    <dbReference type="NCBI Taxonomy" id="183268"/>
    <lineage>
        <taxon>Eukaryota</taxon>
        <taxon>Viridiplantae</taxon>
        <taxon>Streptophyta</taxon>
        <taxon>Embryophyta</taxon>
        <taxon>Tracheophyta</taxon>
        <taxon>Spermatophyta</taxon>
        <taxon>Magnoliopsida</taxon>
        <taxon>eudicotyledons</taxon>
        <taxon>Gunneridae</taxon>
        <taxon>Pentapetalae</taxon>
        <taxon>rosids</taxon>
        <taxon>malvids</taxon>
        <taxon>Malvales</taxon>
        <taxon>Malvaceae</taxon>
        <taxon>Malvoideae</taxon>
        <taxon>Hibiscus</taxon>
    </lineage>
</organism>
<dbReference type="InterPro" id="IPR027417">
    <property type="entry name" value="P-loop_NTPase"/>
</dbReference>
<evidence type="ECO:0000313" key="7">
    <source>
        <dbReference type="EMBL" id="GMI79299.1"/>
    </source>
</evidence>
<keyword evidence="3" id="KW-0611">Plant defense</keyword>
<dbReference type="PANTHER" id="PTHR33463">
    <property type="entry name" value="NB-ARC DOMAIN-CONTAINING PROTEIN-RELATED"/>
    <property type="match status" value="1"/>
</dbReference>
<dbReference type="SUPFAM" id="SSF52058">
    <property type="entry name" value="L domain-like"/>
    <property type="match status" value="3"/>
</dbReference>
<evidence type="ECO:0000256" key="4">
    <source>
        <dbReference type="ARBA" id="ARBA00022840"/>
    </source>
</evidence>
<dbReference type="GO" id="GO:0006952">
    <property type="term" value="P:defense response"/>
    <property type="evidence" value="ECO:0007669"/>
    <property type="project" value="UniProtKB-KW"/>
</dbReference>
<keyword evidence="2" id="KW-0547">Nucleotide-binding</keyword>
<name>A0A9W7HKZ6_HIBTR</name>
<comment type="similarity">
    <text evidence="1">Belongs to the disease resistance NB-LRR family.</text>
</comment>
<gene>
    <name evidence="7" type="ORF">HRI_001599200</name>
</gene>
<sequence>MAGVGKTSLVKEASRQAHEAKIFNSVVMVIVSQTPDIQKIQDQIAESLGLKLEENTLVVRARRLCERLKKEKRVLIVLDDLWKKLDLEEVGISNIWKRPDQEEVGIPLGSEHKGCNCKILLTSRNQNVLSNEMEATQTFSIGDLDEEDAWGFFKKMAGDCIESADLRPTAIEVANRCARLPLALATVAKALRNKSLFVWKDALRQLKKPYSGNSSEISAVVYSAIELSINYLPSDDLKQTFLLCSLLRRDTSFESLLRYAIGLDLINGVDTLEEARDSLLTMMSILKESCLLRDSPTNEEFFDVHDLTYIVAKSIASKDNQVFALQKEDVLTDWPNEESMKKCNKICLQNPSINRLPDQLNCPQLFLFLLLSKDRSLPLPADLFKEATNLKVLALTGMHFSSLPSSIGLLTSLSTLYLDQCKLGDDITIIGGLKSLETLSLLKSDIRILPKEIGQLVKLKLLDVSWCAKLTTISDGVLSSLTRLEELYVGGTSIQWGQSSTASLAELNTLSRLSTLEVQIPDALAAPQDFFQELQNLERYKIFIGKEWEWKRFDNYQYSRTLKLRLSTSVDDLDRGIKKLLKKTEDLHLDELKGLKIALQELTDEESLLHLKNLHIQNGLDVEYIINDENEFPQLQSLTLQSLPKLISFCPQHETDATSSLSQHELPLFSEKISFPYLEKLQLKWINVTMVWHKQLSTTSFRSYEKLTTLKIEGCGSLKHLFSFSMAKCLVHLTDFEVIGCHCINEIIFTEEIEEETEATMTSALFPRLKSLELKELSHLIGFCSFSKTQVIEFPAMKSLRIEKCPVLEGFICSSSMEGNQPISRLVLFDNKVAFPSLEEMSISYLGNMKMIWENPLAPNSFPKLQQLSVEGCDELLTIFPSNMLSIFQGLQILRVQKCGSLEQVFEIMPEEKEAALPASSQLREIHIFGLPKLKYIWKKDPKGIFSFKNLRRISVQLCRSLKNVIPASVARDLPQLSHLVISSCVVEEIVSKLEEGSDSETTLTFEFDQLSSLCLSWLRECKHFYPGRHTTKWPMLKELKAYECGEMKIFGTQLITHNQQLDSPPPLFLVEKVFPKLQRLELGSDYIAMISGGQFSSSRFHEIKVFEVQGNLAKSVQDFQISFLERFNNLEELCISSCELKELFCTEGDTGNKGTYAGTLSTIRKLKLTCLLNLKDHLWKQDVQVDQILPNLETLEVHSCENLMSLGSSSASFQNLTTLEVWHCRGMKYLDTCVAVRGLSQLKKLIIRDCVSMKEIIASGGDEAMCDIIFSRLKSLELLDLPRLKSFCWGNHTIGFPCLEEVIVRGCPELEIFCKGVLNAPLLQSVEYGRDKGHWSGDLNSTVQHLHSTKVGYQGIWHLVLSEFSKPIEIWKEKSLDFKNLRVLEVEECNSLEYIFSVSMALELVQLNRLKVKNCPMIEYIIKKGAEETAVGTVWLPKLWSITLKSCLDLKSFCMGSITLQCPSLVSIEVDDCPKMHAMASPREGGGGEKTPFFNDMVLCADLRMLNLWSTNIQKLWLDKPHRAIPSNVRNLRNLTVKGCHNLEYLFPSSLIKSFVGLTQLSIVDCKNIEEVIFTDESATAEEDWTTGTYMFTELKGLKLVKLPKLGTFYHGDNSETDSRTLFNEKVAFPSLNRLTIEGIEKCRRIWHDKPTMNSFYKLTSLRVRDCERLSNILPFNMVERLEKLVTLIIEECKWVEEIIGPDDDQARNSNESHTVTSAELIELESTIKFVFPKVRKLNLRMLPKLKGFYTKVHTTEWPSLKQLEVRECSKVETFAREYINFGETQGDSQPLLPVQRPLFSVTKETFSNLEELLLIRNGNMKEIWHGALPNKYFVNLRRLKLGFLDASVTIPNCFVQSLPNLEELFVRKAALKELFPCEGLRDEDEHAGTFSHLKKLRLSELPELTHLWKKEVSLAQVLCNLEFLQVKKCGKLENLVPTSVSFKHLTTLKVSKCHGFRNLVTFTIAKSMVQLKTMSVTDCQMIEEIIASTTDEVADVTVFNQLESLKLDSLPWLSRFCSGNYALVFPTLEDVIIKRCPKMEFFTMGELSTPMLHGLQSTKGKYVGRCEGDLNAAIQQLFIEKVFPSSDDLVLSSINIQKAWNHKLLATHSYARNLTCLTIEGCHNLNCLFSSSMVKSFVQLKKLNIENCENVDNVIFVEGSAKEEMMNRNLFRVLESLLLKDLPKLTRFCHGNYFEFPLLSSLRIESCPALKIFISGAQGINSEMASPTLFDEKVAFPCLEEVSIIGVGNWRKTWQKQPTNCVRIHFGNY</sequence>
<dbReference type="Gene3D" id="3.40.50.300">
    <property type="entry name" value="P-loop containing nucleotide triphosphate hydrolases"/>
    <property type="match status" value="1"/>
</dbReference>
<feature type="domain" description="Disease resistance protein At4g27190-like leucine-rich repeats" evidence="6">
    <location>
        <begin position="678"/>
        <end position="815"/>
    </location>
</feature>
<proteinExistence type="inferred from homology"/>
<keyword evidence="4" id="KW-0067">ATP-binding</keyword>
<dbReference type="Gene3D" id="1.10.8.430">
    <property type="entry name" value="Helical domain of apoptotic protease-activating factors"/>
    <property type="match status" value="1"/>
</dbReference>
<dbReference type="OrthoDB" id="996754at2759"/>
<feature type="domain" description="Disease resistance protein At4g27190-like leucine-rich repeats" evidence="6">
    <location>
        <begin position="839"/>
        <end position="985"/>
    </location>
</feature>
<feature type="domain" description="Disease resistance protein At4g27190-like leucine-rich repeats" evidence="6">
    <location>
        <begin position="1506"/>
        <end position="1617"/>
    </location>
</feature>
<feature type="domain" description="Disease resistance protein At4g27190-like leucine-rich repeats" evidence="6">
    <location>
        <begin position="2090"/>
        <end position="2214"/>
    </location>
</feature>
<evidence type="ECO:0000259" key="6">
    <source>
        <dbReference type="Pfam" id="PF23247"/>
    </source>
</evidence>
<accession>A0A9W7HKZ6</accession>
<keyword evidence="8" id="KW-1185">Reference proteome</keyword>
<dbReference type="Proteomes" id="UP001165190">
    <property type="component" value="Unassembled WGS sequence"/>
</dbReference>
<protein>
    <recommendedName>
        <fullName evidence="9">NB-ARC domain-containing protein</fullName>
    </recommendedName>
</protein>
<feature type="domain" description="Disease resistance protein At4g27190-like leucine-rich repeats" evidence="6">
    <location>
        <begin position="1359"/>
        <end position="1416"/>
    </location>
</feature>
<dbReference type="PANTHER" id="PTHR33463:SF172">
    <property type="entry name" value="DOMAIN-CONTAINING DISEASE RESISTANCE PROTEIN, PUTATIVE-RELATED"/>
    <property type="match status" value="1"/>
</dbReference>
<evidence type="ECO:0008006" key="9">
    <source>
        <dbReference type="Google" id="ProtNLM"/>
    </source>
</evidence>
<evidence type="ECO:0000259" key="5">
    <source>
        <dbReference type="Pfam" id="PF00931"/>
    </source>
</evidence>
<feature type="domain" description="NB-ARC" evidence="5">
    <location>
        <begin position="1"/>
        <end position="158"/>
    </location>
</feature>
<dbReference type="Pfam" id="PF23247">
    <property type="entry name" value="LRR_RPS2"/>
    <property type="match status" value="9"/>
</dbReference>
<feature type="domain" description="Disease resistance protein At4g27190-like leucine-rich repeats" evidence="6">
    <location>
        <begin position="1642"/>
        <end position="1774"/>
    </location>
</feature>
<feature type="domain" description="Disease resistance protein At4g27190-like leucine-rich repeats" evidence="6">
    <location>
        <begin position="1811"/>
        <end position="1942"/>
    </location>
</feature>
<feature type="domain" description="Disease resistance protein At4g27190-like leucine-rich repeats" evidence="6">
    <location>
        <begin position="1943"/>
        <end position="2042"/>
    </location>
</feature>
<reference evidence="7" key="1">
    <citation type="submission" date="2023-05" db="EMBL/GenBank/DDBJ databases">
        <title>Genome and transcriptome analyses reveal genes involved in the formation of fine ridges on petal epidermal cells in Hibiscus trionum.</title>
        <authorList>
            <person name="Koshimizu S."/>
            <person name="Masuda S."/>
            <person name="Ishii T."/>
            <person name="Shirasu K."/>
            <person name="Hoshino A."/>
            <person name="Arita M."/>
        </authorList>
    </citation>
    <scope>NUCLEOTIDE SEQUENCE</scope>
    <source>
        <strain evidence="7">Hamamatsu line</strain>
    </source>
</reference>
<dbReference type="EMBL" id="BSYR01000016">
    <property type="protein sequence ID" value="GMI79299.1"/>
    <property type="molecule type" value="Genomic_DNA"/>
</dbReference>
<feature type="domain" description="Disease resistance protein At4g27190-like leucine-rich repeats" evidence="6">
    <location>
        <begin position="1078"/>
        <end position="1210"/>
    </location>
</feature>
<dbReference type="Pfam" id="PF00931">
    <property type="entry name" value="NB-ARC"/>
    <property type="match status" value="1"/>
</dbReference>
<dbReference type="SUPFAM" id="SSF52047">
    <property type="entry name" value="RNI-like"/>
    <property type="match status" value="1"/>
</dbReference>
<dbReference type="PRINTS" id="PR00364">
    <property type="entry name" value="DISEASERSIST"/>
</dbReference>
<dbReference type="InterPro" id="IPR032675">
    <property type="entry name" value="LRR_dom_sf"/>
</dbReference>
<dbReference type="GO" id="GO:0043531">
    <property type="term" value="F:ADP binding"/>
    <property type="evidence" value="ECO:0007669"/>
    <property type="project" value="InterPro"/>
</dbReference>
<evidence type="ECO:0000256" key="2">
    <source>
        <dbReference type="ARBA" id="ARBA00022741"/>
    </source>
</evidence>
<evidence type="ECO:0000256" key="3">
    <source>
        <dbReference type="ARBA" id="ARBA00022821"/>
    </source>
</evidence>
<dbReference type="GO" id="GO:0005524">
    <property type="term" value="F:ATP binding"/>
    <property type="evidence" value="ECO:0007669"/>
    <property type="project" value="UniProtKB-KW"/>
</dbReference>
<dbReference type="InterPro" id="IPR042197">
    <property type="entry name" value="Apaf_helical"/>
</dbReference>
<evidence type="ECO:0000313" key="8">
    <source>
        <dbReference type="Proteomes" id="UP001165190"/>
    </source>
</evidence>
<dbReference type="InterPro" id="IPR057135">
    <property type="entry name" value="At4g27190-like_LRR"/>
</dbReference>